<dbReference type="PANTHER" id="PTHR16877">
    <property type="entry name" value="HEPCIDIN"/>
    <property type="match status" value="1"/>
</dbReference>
<feature type="chain" id="PRO_5002769446" evidence="9">
    <location>
        <begin position="23"/>
        <end position="98"/>
    </location>
</feature>
<evidence type="ECO:0000256" key="9">
    <source>
        <dbReference type="SAM" id="SignalP"/>
    </source>
</evidence>
<keyword evidence="4" id="KW-0929">Antimicrobial</keyword>
<proteinExistence type="evidence at transcript level"/>
<accession>B1P865</accession>
<evidence type="ECO:0000256" key="7">
    <source>
        <dbReference type="ARBA" id="ARBA00023022"/>
    </source>
</evidence>
<dbReference type="Pfam" id="PF06446">
    <property type="entry name" value="Hepcidin"/>
    <property type="match status" value="1"/>
</dbReference>
<dbReference type="PANTHER" id="PTHR16877:SF0">
    <property type="entry name" value="HEPCIDIN"/>
    <property type="match status" value="1"/>
</dbReference>
<evidence type="ECO:0000256" key="6">
    <source>
        <dbReference type="ARBA" id="ARBA00022729"/>
    </source>
</evidence>
<evidence type="ECO:0000256" key="2">
    <source>
        <dbReference type="ARBA" id="ARBA00008022"/>
    </source>
</evidence>
<protein>
    <submittedName>
        <fullName evidence="10">Hepcidin</fullName>
    </submittedName>
</protein>
<name>B1P865_GADMO</name>
<evidence type="ECO:0000256" key="4">
    <source>
        <dbReference type="ARBA" id="ARBA00022529"/>
    </source>
</evidence>
<feature type="signal peptide" evidence="9">
    <location>
        <begin position="1"/>
        <end position="22"/>
    </location>
</feature>
<dbReference type="InterPro" id="IPR010500">
    <property type="entry name" value="Hepcidin"/>
</dbReference>
<organism evidence="10">
    <name type="scientific">Gadus morhua</name>
    <name type="common">Atlantic cod</name>
    <dbReference type="NCBI Taxonomy" id="8049"/>
    <lineage>
        <taxon>Eukaryota</taxon>
        <taxon>Metazoa</taxon>
        <taxon>Chordata</taxon>
        <taxon>Craniata</taxon>
        <taxon>Vertebrata</taxon>
        <taxon>Euteleostomi</taxon>
        <taxon>Actinopterygii</taxon>
        <taxon>Neopterygii</taxon>
        <taxon>Teleostei</taxon>
        <taxon>Neoteleostei</taxon>
        <taxon>Acanthomorphata</taxon>
        <taxon>Zeiogadaria</taxon>
        <taxon>Gadariae</taxon>
        <taxon>Gadiformes</taxon>
        <taxon>Gadoidei</taxon>
        <taxon>Gadidae</taxon>
        <taxon>Gadus</taxon>
    </lineage>
</organism>
<keyword evidence="8" id="KW-1015">Disulfide bond</keyword>
<evidence type="ECO:0000256" key="1">
    <source>
        <dbReference type="ARBA" id="ARBA00004613"/>
    </source>
</evidence>
<keyword evidence="3" id="KW-0964">Secreted</keyword>
<reference evidence="10" key="1">
    <citation type="journal article" date="2008" name="Fish Shellfish Immunol.">
        <title>Identification, cloning and expression analysis of a hepcidin cDNA of the Atlantic cod (Gadus morhua L.).</title>
        <authorList>
            <person name="Solstad T."/>
            <person name="Larsen A.N."/>
            <person name="Seppola M."/>
            <person name="Jorgensen T.O."/>
        </authorList>
    </citation>
    <scope>NUCLEOTIDE SEQUENCE</scope>
</reference>
<evidence type="ECO:0000256" key="8">
    <source>
        <dbReference type="ARBA" id="ARBA00023157"/>
    </source>
</evidence>
<comment type="similarity">
    <text evidence="2">Belongs to the hepcidin family.</text>
</comment>
<dbReference type="AlphaFoldDB" id="B1P865"/>
<dbReference type="GO" id="GO:0042742">
    <property type="term" value="P:defense response to bacterium"/>
    <property type="evidence" value="ECO:0007669"/>
    <property type="project" value="UniProtKB-KW"/>
</dbReference>
<evidence type="ECO:0000256" key="5">
    <source>
        <dbReference type="ARBA" id="ARBA00022702"/>
    </source>
</evidence>
<dbReference type="EMBL" id="EU334514">
    <property type="protein sequence ID" value="ACA42769.1"/>
    <property type="molecule type" value="mRNA"/>
</dbReference>
<sequence length="98" mass="10810">MKAFSIAVAVTLVLAFVSVLEGATVPLGGQVEEVEEVTRVEEVEESINTPAAERQDLLAGYWMTAGHSRQKRQSHLALCRWCCNCCRNQKGCGFCCKF</sequence>
<comment type="subcellular location">
    <subcellularLocation>
        <location evidence="1">Secreted</location>
    </subcellularLocation>
</comment>
<keyword evidence="7" id="KW-0044">Antibiotic</keyword>
<dbReference type="GO" id="GO:0006879">
    <property type="term" value="P:intracellular iron ion homeostasis"/>
    <property type="evidence" value="ECO:0007669"/>
    <property type="project" value="InterPro"/>
</dbReference>
<dbReference type="GO" id="GO:0005576">
    <property type="term" value="C:extracellular region"/>
    <property type="evidence" value="ECO:0007669"/>
    <property type="project" value="UniProtKB-SubCell"/>
</dbReference>
<keyword evidence="5" id="KW-0372">Hormone</keyword>
<evidence type="ECO:0000256" key="3">
    <source>
        <dbReference type="ARBA" id="ARBA00022525"/>
    </source>
</evidence>
<dbReference type="GO" id="GO:0005179">
    <property type="term" value="F:hormone activity"/>
    <property type="evidence" value="ECO:0007669"/>
    <property type="project" value="UniProtKB-KW"/>
</dbReference>
<keyword evidence="6 9" id="KW-0732">Signal</keyword>
<evidence type="ECO:0000313" key="10">
    <source>
        <dbReference type="EMBL" id="ACA42769.1"/>
    </source>
</evidence>